<evidence type="ECO:0000313" key="1">
    <source>
        <dbReference type="EMBL" id="KIM84522.1"/>
    </source>
</evidence>
<sequence length="133" mass="15627">MTGAYRRSPQVWHRYPGKPHITSSIPLFIPPNTAIIHIKESSHFLFRFLLPTESFALSHDCFKSVRYPLLLVVYRFDFENTRHHTVLCVFFVRAKFVGRLHRRTGQMVQRHQHSLRSIAIIGYSFSGCFLCSY</sequence>
<keyword evidence="2" id="KW-1185">Reference proteome</keyword>
<organism evidence="1 2">
    <name type="scientific">Piloderma croceum (strain F 1598)</name>
    <dbReference type="NCBI Taxonomy" id="765440"/>
    <lineage>
        <taxon>Eukaryota</taxon>
        <taxon>Fungi</taxon>
        <taxon>Dikarya</taxon>
        <taxon>Basidiomycota</taxon>
        <taxon>Agaricomycotina</taxon>
        <taxon>Agaricomycetes</taxon>
        <taxon>Agaricomycetidae</taxon>
        <taxon>Atheliales</taxon>
        <taxon>Atheliaceae</taxon>
        <taxon>Piloderma</taxon>
    </lineage>
</organism>
<dbReference type="Proteomes" id="UP000054166">
    <property type="component" value="Unassembled WGS sequence"/>
</dbReference>
<name>A0A0C3C4F6_PILCF</name>
<protein>
    <submittedName>
        <fullName evidence="1">Uncharacterized protein</fullName>
    </submittedName>
</protein>
<reference evidence="2" key="2">
    <citation type="submission" date="2015-01" db="EMBL/GenBank/DDBJ databases">
        <title>Evolutionary Origins and Diversification of the Mycorrhizal Mutualists.</title>
        <authorList>
            <consortium name="DOE Joint Genome Institute"/>
            <consortium name="Mycorrhizal Genomics Consortium"/>
            <person name="Kohler A."/>
            <person name="Kuo A."/>
            <person name="Nagy L.G."/>
            <person name="Floudas D."/>
            <person name="Copeland A."/>
            <person name="Barry K.W."/>
            <person name="Cichocki N."/>
            <person name="Veneault-Fourrey C."/>
            <person name="LaButti K."/>
            <person name="Lindquist E.A."/>
            <person name="Lipzen A."/>
            <person name="Lundell T."/>
            <person name="Morin E."/>
            <person name="Murat C."/>
            <person name="Riley R."/>
            <person name="Ohm R."/>
            <person name="Sun H."/>
            <person name="Tunlid A."/>
            <person name="Henrissat B."/>
            <person name="Grigoriev I.V."/>
            <person name="Hibbett D.S."/>
            <person name="Martin F."/>
        </authorList>
    </citation>
    <scope>NUCLEOTIDE SEQUENCE [LARGE SCALE GENOMIC DNA]</scope>
    <source>
        <strain evidence="2">F 1598</strain>
    </source>
</reference>
<dbReference type="EMBL" id="KN832987">
    <property type="protein sequence ID" value="KIM84522.1"/>
    <property type="molecule type" value="Genomic_DNA"/>
</dbReference>
<dbReference type="HOGENOM" id="CLU_1907461_0_0_1"/>
<reference evidence="1 2" key="1">
    <citation type="submission" date="2014-04" db="EMBL/GenBank/DDBJ databases">
        <authorList>
            <consortium name="DOE Joint Genome Institute"/>
            <person name="Kuo A."/>
            <person name="Tarkka M."/>
            <person name="Buscot F."/>
            <person name="Kohler A."/>
            <person name="Nagy L.G."/>
            <person name="Floudas D."/>
            <person name="Copeland A."/>
            <person name="Barry K.W."/>
            <person name="Cichocki N."/>
            <person name="Veneault-Fourrey C."/>
            <person name="LaButti K."/>
            <person name="Lindquist E.A."/>
            <person name="Lipzen A."/>
            <person name="Lundell T."/>
            <person name="Morin E."/>
            <person name="Murat C."/>
            <person name="Sun H."/>
            <person name="Tunlid A."/>
            <person name="Henrissat B."/>
            <person name="Grigoriev I.V."/>
            <person name="Hibbett D.S."/>
            <person name="Martin F."/>
            <person name="Nordberg H.P."/>
            <person name="Cantor M.N."/>
            <person name="Hua S.X."/>
        </authorList>
    </citation>
    <scope>NUCLEOTIDE SEQUENCE [LARGE SCALE GENOMIC DNA]</scope>
    <source>
        <strain evidence="1 2">F 1598</strain>
    </source>
</reference>
<evidence type="ECO:0000313" key="2">
    <source>
        <dbReference type="Proteomes" id="UP000054166"/>
    </source>
</evidence>
<accession>A0A0C3C4F6</accession>
<dbReference type="InParanoid" id="A0A0C3C4F6"/>
<dbReference type="AlphaFoldDB" id="A0A0C3C4F6"/>
<proteinExistence type="predicted"/>
<gene>
    <name evidence="1" type="ORF">PILCRDRAFT_385730</name>
</gene>